<protein>
    <submittedName>
        <fullName evidence="2">Toll-like receptor 2</fullName>
    </submittedName>
</protein>
<name>K0KQ37_WICCF</name>
<reference evidence="2 3" key="1">
    <citation type="journal article" date="2012" name="Eukaryot. Cell">
        <title>Draft genome sequence of Wickerhamomyces ciferrii NRRL Y-1031 F-60-10.</title>
        <authorList>
            <person name="Schneider J."/>
            <person name="Andrea H."/>
            <person name="Blom J."/>
            <person name="Jaenicke S."/>
            <person name="Ruckert C."/>
            <person name="Schorsch C."/>
            <person name="Szczepanowski R."/>
            <person name="Farwick M."/>
            <person name="Goesmann A."/>
            <person name="Puhler A."/>
            <person name="Schaffer S."/>
            <person name="Tauch A."/>
            <person name="Kohler T."/>
            <person name="Brinkrolf K."/>
        </authorList>
    </citation>
    <scope>NUCLEOTIDE SEQUENCE [LARGE SCALE GENOMIC DNA]</scope>
    <source>
        <strain evidence="3">ATCC 14091 / BCRC 22168 / CBS 111 / JCM 3599 / NBRC 0793 / NRRL Y-1031 F-60-10</strain>
    </source>
</reference>
<feature type="domain" description="F-box" evidence="1">
    <location>
        <begin position="3"/>
        <end position="58"/>
    </location>
</feature>
<dbReference type="Gene3D" id="3.80.10.10">
    <property type="entry name" value="Ribonuclease Inhibitor"/>
    <property type="match status" value="1"/>
</dbReference>
<keyword evidence="2" id="KW-0675">Receptor</keyword>
<evidence type="ECO:0000313" key="2">
    <source>
        <dbReference type="EMBL" id="CCH43298.1"/>
    </source>
</evidence>
<evidence type="ECO:0000259" key="1">
    <source>
        <dbReference type="PROSITE" id="PS50181"/>
    </source>
</evidence>
<organism evidence="2 3">
    <name type="scientific">Wickerhamomyces ciferrii (strain ATCC 14091 / BCRC 22168 / CBS 111 / JCM 3599 / NBRC 0793 / NRRL Y-1031 F-60-10)</name>
    <name type="common">Yeast</name>
    <name type="synonym">Pichia ciferrii</name>
    <dbReference type="NCBI Taxonomy" id="1206466"/>
    <lineage>
        <taxon>Eukaryota</taxon>
        <taxon>Fungi</taxon>
        <taxon>Dikarya</taxon>
        <taxon>Ascomycota</taxon>
        <taxon>Saccharomycotina</taxon>
        <taxon>Saccharomycetes</taxon>
        <taxon>Phaffomycetales</taxon>
        <taxon>Wickerhamomycetaceae</taxon>
        <taxon>Wickerhamomyces</taxon>
    </lineage>
</organism>
<proteinExistence type="predicted"/>
<gene>
    <name evidence="2" type="primary">TLR2</name>
    <name evidence="2" type="ORF">BN7_2846</name>
</gene>
<evidence type="ECO:0000313" key="3">
    <source>
        <dbReference type="Proteomes" id="UP000009328"/>
    </source>
</evidence>
<dbReference type="EMBL" id="CAIF01000075">
    <property type="protein sequence ID" value="CCH43298.1"/>
    <property type="molecule type" value="Genomic_DNA"/>
</dbReference>
<dbReference type="InterPro" id="IPR001810">
    <property type="entry name" value="F-box_dom"/>
</dbReference>
<dbReference type="AlphaFoldDB" id="K0KQ37"/>
<dbReference type="Proteomes" id="UP000009328">
    <property type="component" value="Unassembled WGS sequence"/>
</dbReference>
<dbReference type="SUPFAM" id="SSF52058">
    <property type="entry name" value="L domain-like"/>
    <property type="match status" value="1"/>
</dbReference>
<accession>K0KQ37</accession>
<dbReference type="InterPro" id="IPR032675">
    <property type="entry name" value="LRR_dom_sf"/>
</dbReference>
<comment type="caution">
    <text evidence="2">The sequence shown here is derived from an EMBL/GenBank/DDBJ whole genome shotgun (WGS) entry which is preliminary data.</text>
</comment>
<dbReference type="PROSITE" id="PS50181">
    <property type="entry name" value="FBOX"/>
    <property type="match status" value="1"/>
</dbReference>
<keyword evidence="3" id="KW-1185">Reference proteome</keyword>
<dbReference type="InParanoid" id="K0KQ37"/>
<dbReference type="HOGENOM" id="CLU_399129_0_0_1"/>
<sequence length="713" mass="82640">MKPATVLDLPDEVFIKILQDVSPTDINNLYTIKEVSDRLRDFVTLTKDSENVKFFTNVPKQSHVMIDYNDSDCARAGLLELFEISDIVKFYDNRHLYEDNEFRILVITDDMSEMRESLFGSKPPNKPMIMDKLVKMSGERKNKLFKVLAYPDFNDVLIIKKKALYPNRFHLPDTKALVFKDCANNNESLKFWDRDFDGLSFVGESSSSLIKSFDLRTALADLKLENVSIDFELNDKVLSPTLKLLKVISKNDVIIDGNNLEFNDLRFLEIKSEENIIINNLNSTTLFHASIISTNGSITFQDAKLPKLQYIEIQSKTFPVITNVSCPELKHIHTGINDIDSSNDFSFFKKVTSLSITKKPVSFLQFIDTDTLKFLKVKFAHRSQHQLCRFSFQRLEALDIYLSGYFESIPGLKAPSLKSLKVKAEKLVDMGEVTHYLYPQLEELTLDLVYQVEFSISDFSHDSLKRLQINTGKGPLELTEAEFKNLELLVINNPEGDHNPTSLEFDIAAPNLIHLELNYVEIDTLILEDFQKLKYLRITDVQNLVGRNLDSLIKLDSICDGLKSFVVRAPNLRFCDSQPYLENEDEDGEFEFIHGLRLTSEQKKDKFKDKYNPSLEKEPEISPYEEYSGLTYFAKLGESFIPTLMDRDKERDYYPRIFVNYDQSDKLEYMINGNFRRFDDPIDKPRKKSEEDDNKLDPWLQDIMDSIDFEKYK</sequence>